<protein>
    <submittedName>
        <fullName evidence="2">Uncharacterized protein</fullName>
    </submittedName>
</protein>
<organism evidence="2 3">
    <name type="scientific">Camellia sinensis</name>
    <name type="common">Tea plant</name>
    <name type="synonym">Thea sinensis</name>
    <dbReference type="NCBI Taxonomy" id="4442"/>
    <lineage>
        <taxon>Eukaryota</taxon>
        <taxon>Viridiplantae</taxon>
        <taxon>Streptophyta</taxon>
        <taxon>Embryophyta</taxon>
        <taxon>Tracheophyta</taxon>
        <taxon>Spermatophyta</taxon>
        <taxon>Magnoliopsida</taxon>
        <taxon>eudicotyledons</taxon>
        <taxon>Gunneridae</taxon>
        <taxon>Pentapetalae</taxon>
        <taxon>asterids</taxon>
        <taxon>Ericales</taxon>
        <taxon>Theaceae</taxon>
        <taxon>Camellia</taxon>
    </lineage>
</organism>
<dbReference type="Proteomes" id="UP000593564">
    <property type="component" value="Unassembled WGS sequence"/>
</dbReference>
<reference evidence="3" key="1">
    <citation type="journal article" date="2020" name="Nat. Commun.">
        <title>Genome assembly of wild tea tree DASZ reveals pedigree and selection history of tea varieties.</title>
        <authorList>
            <person name="Zhang W."/>
            <person name="Zhang Y."/>
            <person name="Qiu H."/>
            <person name="Guo Y."/>
            <person name="Wan H."/>
            <person name="Zhang X."/>
            <person name="Scossa F."/>
            <person name="Alseekh S."/>
            <person name="Zhang Q."/>
            <person name="Wang P."/>
            <person name="Xu L."/>
            <person name="Schmidt M.H."/>
            <person name="Jia X."/>
            <person name="Li D."/>
            <person name="Zhu A."/>
            <person name="Guo F."/>
            <person name="Chen W."/>
            <person name="Ni D."/>
            <person name="Usadel B."/>
            <person name="Fernie A.R."/>
            <person name="Wen W."/>
        </authorList>
    </citation>
    <scope>NUCLEOTIDE SEQUENCE [LARGE SCALE GENOMIC DNA]</scope>
    <source>
        <strain evidence="3">cv. G240</strain>
    </source>
</reference>
<name>A0A7J7H263_CAMSI</name>
<evidence type="ECO:0000313" key="3">
    <source>
        <dbReference type="Proteomes" id="UP000593564"/>
    </source>
</evidence>
<gene>
    <name evidence="2" type="ORF">HYC85_016036</name>
</gene>
<evidence type="ECO:0000313" key="2">
    <source>
        <dbReference type="EMBL" id="KAF5945808.1"/>
    </source>
</evidence>
<feature type="compositionally biased region" description="Basic and acidic residues" evidence="1">
    <location>
        <begin position="12"/>
        <end position="26"/>
    </location>
</feature>
<reference evidence="2 3" key="2">
    <citation type="submission" date="2020-07" db="EMBL/GenBank/DDBJ databases">
        <title>Genome assembly of wild tea tree DASZ reveals pedigree and selection history of tea varieties.</title>
        <authorList>
            <person name="Zhang W."/>
        </authorList>
    </citation>
    <scope>NUCLEOTIDE SEQUENCE [LARGE SCALE GENOMIC DNA]</scope>
    <source>
        <strain evidence="3">cv. G240</strain>
        <tissue evidence="2">Leaf</tissue>
    </source>
</reference>
<comment type="caution">
    <text evidence="2">The sequence shown here is derived from an EMBL/GenBank/DDBJ whole genome shotgun (WGS) entry which is preliminary data.</text>
</comment>
<accession>A0A7J7H263</accession>
<proteinExistence type="predicted"/>
<feature type="region of interest" description="Disordered" evidence="1">
    <location>
        <begin position="1"/>
        <end position="27"/>
    </location>
</feature>
<evidence type="ECO:0000256" key="1">
    <source>
        <dbReference type="SAM" id="MobiDB-lite"/>
    </source>
</evidence>
<dbReference type="AlphaFoldDB" id="A0A7J7H263"/>
<dbReference type="EMBL" id="JACBKZ010000007">
    <property type="protein sequence ID" value="KAF5945808.1"/>
    <property type="molecule type" value="Genomic_DNA"/>
</dbReference>
<keyword evidence="3" id="KW-1185">Reference proteome</keyword>
<sequence length="98" mass="11677">MVQMVASRSRRERGDDDREKREEGGRRGRRGERIWLCFGVDLSGEGEQSRRQGGRRCGQRRRQWVTTEERERAEGLRETESKGFEFSIVWHVYIYIQG</sequence>